<dbReference type="InterPro" id="IPR013785">
    <property type="entry name" value="Aldolase_TIM"/>
</dbReference>
<comment type="similarity">
    <text evidence="9">Belongs to the TYW1 family.</text>
</comment>
<dbReference type="Pfam" id="PF08608">
    <property type="entry name" value="Wyosine_form"/>
    <property type="match status" value="1"/>
</dbReference>
<dbReference type="PROSITE" id="PS51918">
    <property type="entry name" value="RADICAL_SAM"/>
    <property type="match status" value="1"/>
</dbReference>
<dbReference type="EMBL" id="KF900644">
    <property type="protein sequence ID" value="AIF02260.1"/>
    <property type="molecule type" value="Genomic_DNA"/>
</dbReference>
<dbReference type="AlphaFoldDB" id="A0A075GGA5"/>
<keyword evidence="4 9" id="KW-0479">Metal-binding</keyword>
<evidence type="ECO:0000313" key="11">
    <source>
        <dbReference type="EMBL" id="AIF02260.1"/>
    </source>
</evidence>
<dbReference type="NCBIfam" id="TIGR03972">
    <property type="entry name" value="rSAM_TYW1"/>
    <property type="match status" value="1"/>
</dbReference>
<evidence type="ECO:0000256" key="7">
    <source>
        <dbReference type="ARBA" id="ARBA00023239"/>
    </source>
</evidence>
<dbReference type="SFLD" id="SFLDS00029">
    <property type="entry name" value="Radical_SAM"/>
    <property type="match status" value="1"/>
</dbReference>
<dbReference type="InterPro" id="IPR013917">
    <property type="entry name" value="tRNA_wybutosine-synth"/>
</dbReference>
<proteinExistence type="inferred from homology"/>
<dbReference type="PANTHER" id="PTHR13930:SF0">
    <property type="entry name" value="S-ADENOSYL-L-METHIONINE-DEPENDENT TRNA 4-DEMETHYLWYOSINE SYNTHASE TYW1-RELATED"/>
    <property type="match status" value="1"/>
</dbReference>
<feature type="binding site" evidence="9">
    <location>
        <position position="84"/>
    </location>
    <ligand>
        <name>[4Fe-4S] cluster</name>
        <dbReference type="ChEBI" id="CHEBI:49883"/>
        <label>2</label>
        <note>4Fe-4S-S-AdoMet</note>
    </ligand>
</feature>
<dbReference type="Pfam" id="PF04055">
    <property type="entry name" value="Radical_SAM"/>
    <property type="match status" value="1"/>
</dbReference>
<comment type="subcellular location">
    <subcellularLocation>
        <location evidence="9">Cytoplasm</location>
    </subcellularLocation>
</comment>
<evidence type="ECO:0000256" key="8">
    <source>
        <dbReference type="ARBA" id="ARBA00049466"/>
    </source>
</evidence>
<dbReference type="SFLD" id="SFLDF00284">
    <property type="entry name" value="tRNA_wybutosine-synthesizing"/>
    <property type="match status" value="1"/>
</dbReference>
<keyword evidence="6 9" id="KW-0411">Iron-sulfur</keyword>
<evidence type="ECO:0000256" key="6">
    <source>
        <dbReference type="ARBA" id="ARBA00023014"/>
    </source>
</evidence>
<evidence type="ECO:0000256" key="4">
    <source>
        <dbReference type="ARBA" id="ARBA00022723"/>
    </source>
</evidence>
<evidence type="ECO:0000256" key="2">
    <source>
        <dbReference type="ARBA" id="ARBA00022691"/>
    </source>
</evidence>
<keyword evidence="2 9" id="KW-0949">S-adenosyl-L-methionine</keyword>
<keyword evidence="3 9" id="KW-0819">tRNA processing</keyword>
<evidence type="ECO:0000256" key="5">
    <source>
        <dbReference type="ARBA" id="ARBA00023004"/>
    </source>
</evidence>
<comment type="catalytic activity">
    <reaction evidence="8 9">
        <text>N(1)-methylguanosine(37) in tRNA(Phe) + pyruvate + S-adenosyl-L-methionine = 4-demethylwyosine(37) in tRNA(Phe) + 5'-deoxyadenosine + L-methionine + CO2 + H2O</text>
        <dbReference type="Rhea" id="RHEA:36347"/>
        <dbReference type="Rhea" id="RHEA-COMP:10164"/>
        <dbReference type="Rhea" id="RHEA-COMP:10165"/>
        <dbReference type="ChEBI" id="CHEBI:15361"/>
        <dbReference type="ChEBI" id="CHEBI:15377"/>
        <dbReference type="ChEBI" id="CHEBI:16526"/>
        <dbReference type="ChEBI" id="CHEBI:17319"/>
        <dbReference type="ChEBI" id="CHEBI:57844"/>
        <dbReference type="ChEBI" id="CHEBI:59789"/>
        <dbReference type="ChEBI" id="CHEBI:64315"/>
        <dbReference type="ChEBI" id="CHEBI:73542"/>
        <dbReference type="EC" id="4.1.3.44"/>
    </reaction>
</comment>
<evidence type="ECO:0000256" key="3">
    <source>
        <dbReference type="ARBA" id="ARBA00022694"/>
    </source>
</evidence>
<dbReference type="SFLD" id="SFLDG01071">
    <property type="entry name" value="tRNA_wybutosine-synthesizing"/>
    <property type="match status" value="1"/>
</dbReference>
<comment type="function">
    <text evidence="9">Component of the wyosine derivatives biosynthesis pathway that catalyzes the condensation of N-methylguanine with 2 carbon atoms from pyruvate to form the tricyclic 4-demethylwyosine (imG-14) on guanosine-37 of tRNA(Phe).</text>
</comment>
<accession>A0A075GGA5</accession>
<evidence type="ECO:0000256" key="1">
    <source>
        <dbReference type="ARBA" id="ARBA00022485"/>
    </source>
</evidence>
<dbReference type="GO" id="GO:0008033">
    <property type="term" value="P:tRNA processing"/>
    <property type="evidence" value="ECO:0007669"/>
    <property type="project" value="UniProtKB-UniRule"/>
</dbReference>
<keyword evidence="5 9" id="KW-0408">Iron</keyword>
<dbReference type="Gene3D" id="3.20.20.70">
    <property type="entry name" value="Aldolase class I"/>
    <property type="match status" value="1"/>
</dbReference>
<dbReference type="GO" id="GO:0102521">
    <property type="term" value="F:tRNA-4-demethylwyosine synthase activity"/>
    <property type="evidence" value="ECO:0007669"/>
    <property type="project" value="UniProtKB-EC"/>
</dbReference>
<dbReference type="GO" id="GO:0051539">
    <property type="term" value="F:4 iron, 4 sulfur cluster binding"/>
    <property type="evidence" value="ECO:0007669"/>
    <property type="project" value="UniProtKB-UniRule"/>
</dbReference>
<comment type="cofactor">
    <cofactor evidence="9">
        <name>[4Fe-4S] cluster</name>
        <dbReference type="ChEBI" id="CHEBI:49883"/>
    </cofactor>
    <text evidence="9">Binds 2 [4Fe-4S] clusters. Binds 1 [4Fe-4S] cluster coordinated with 3 cysteines and an exchangeable S-adenosyl-L-methionine.</text>
</comment>
<reference evidence="11" key="1">
    <citation type="journal article" date="2014" name="Genome Biol. Evol.">
        <title>Pangenome evidence for extensive interdomain horizontal transfer affecting lineage core and shell genes in uncultured planktonic thaumarchaeota and euryarchaeota.</title>
        <authorList>
            <person name="Deschamps P."/>
            <person name="Zivanovic Y."/>
            <person name="Moreira D."/>
            <person name="Rodriguez-Valera F."/>
            <person name="Lopez-Garcia P."/>
        </authorList>
    </citation>
    <scope>NUCLEOTIDE SEQUENCE</scope>
</reference>
<feature type="binding site" evidence="9">
    <location>
        <position position="70"/>
    </location>
    <ligand>
        <name>[4Fe-4S] cluster</name>
        <dbReference type="ChEBI" id="CHEBI:49883"/>
        <label>1</label>
    </ligand>
</feature>
<dbReference type="PANTHER" id="PTHR13930">
    <property type="entry name" value="S-ADENOSYL-L-METHIONINE-DEPENDENT TRNA 4-DEMETHYLWYOSINE SYNTHASE"/>
    <property type="match status" value="1"/>
</dbReference>
<protein>
    <recommendedName>
        <fullName evidence="9">S-adenosyl-L-methionine-dependent tRNA 4-demethylwyosine synthase</fullName>
        <ecNumber evidence="9">4.1.3.44</ecNumber>
    </recommendedName>
    <alternativeName>
        <fullName evidence="9">tRNA wyosine derivatives biosynthesis protein Taw1</fullName>
    </alternativeName>
</protein>
<dbReference type="EC" id="4.1.3.44" evidence="9"/>
<organism evidence="11">
    <name type="scientific">uncultured marine group II/III euryarchaeote KM3_155_G07</name>
    <dbReference type="NCBI Taxonomy" id="1457898"/>
    <lineage>
        <taxon>Archaea</taxon>
        <taxon>Methanobacteriati</taxon>
        <taxon>Methanobacteriota</taxon>
        <taxon>environmental samples</taxon>
    </lineage>
</organism>
<dbReference type="CDD" id="cd01335">
    <property type="entry name" value="Radical_SAM"/>
    <property type="match status" value="1"/>
</dbReference>
<dbReference type="InterPro" id="IPR058240">
    <property type="entry name" value="rSAM_sf"/>
</dbReference>
<dbReference type="InterPro" id="IPR034556">
    <property type="entry name" value="tRNA_wybutosine-synthase"/>
</dbReference>
<dbReference type="SUPFAM" id="SSF102114">
    <property type="entry name" value="Radical SAM enzymes"/>
    <property type="match status" value="1"/>
</dbReference>
<feature type="binding site" evidence="9">
    <location>
        <position position="87"/>
    </location>
    <ligand>
        <name>[4Fe-4S] cluster</name>
        <dbReference type="ChEBI" id="CHEBI:49883"/>
        <label>2</label>
        <note>4Fe-4S-S-AdoMet</note>
    </ligand>
</feature>
<name>A0A075GGA5_9EURY</name>
<keyword evidence="7 9" id="KW-0456">Lyase</keyword>
<feature type="binding site" evidence="9">
    <location>
        <position position="57"/>
    </location>
    <ligand>
        <name>[4Fe-4S] cluster</name>
        <dbReference type="ChEBI" id="CHEBI:49883"/>
        <label>1</label>
    </ligand>
</feature>
<evidence type="ECO:0000259" key="10">
    <source>
        <dbReference type="PROSITE" id="PS51918"/>
    </source>
</evidence>
<dbReference type="InterPro" id="IPR007197">
    <property type="entry name" value="rSAM"/>
</dbReference>
<sequence length="349" mass="39388">MQSPPVGSPVTLNEGGSLIEPEIAAKLSKQSYQLVGEHGGVKICHWTKENLKNDRHCYKGTFYGIKSAGCMQMAPNVDTCNLACTYCWREPHSETLNRIDDDPEHLFYESVRGHRRLLTGFKGNANVPFERWEEAQNPKHVAISLNGEPTLYSRLGEFLEICHDHGVSTFLVTNGSLPKVIENLDPLPTQLYVSVDAPNKKLFNKLCKPKFNDNAWEKLEETLALLPSLDTRTVCRHTLIKNHSLGHHEDYARLDNIADPMFIEAKGYVHVGHSQNNHVIDDMPTHTEIMEFSHNLAPLVGREVLSDRRESRVTLIGREMIPVTLPVATREFPEDLGIAPPQNYRLPTV</sequence>
<feature type="binding site" evidence="9">
    <location>
        <position position="44"/>
    </location>
    <ligand>
        <name>[4Fe-4S] cluster</name>
        <dbReference type="ChEBI" id="CHEBI:49883"/>
        <label>1</label>
    </ligand>
</feature>
<dbReference type="HAMAP" id="MF_01921">
    <property type="entry name" value="TYW1_archaea"/>
    <property type="match status" value="1"/>
</dbReference>
<feature type="domain" description="Radical SAM core" evidence="10">
    <location>
        <begin position="63"/>
        <end position="308"/>
    </location>
</feature>
<evidence type="ECO:0000256" key="9">
    <source>
        <dbReference type="HAMAP-Rule" id="MF_01921"/>
    </source>
</evidence>
<dbReference type="GO" id="GO:0046872">
    <property type="term" value="F:metal ion binding"/>
    <property type="evidence" value="ECO:0007669"/>
    <property type="project" value="UniProtKB-KW"/>
</dbReference>
<keyword evidence="1 9" id="KW-0004">4Fe-4S</keyword>
<gene>
    <name evidence="9" type="primary">taw1</name>
</gene>
<dbReference type="InterPro" id="IPR023993">
    <property type="entry name" value="TYW1_archaea"/>
</dbReference>
<dbReference type="GO" id="GO:0005737">
    <property type="term" value="C:cytoplasm"/>
    <property type="evidence" value="ECO:0007669"/>
    <property type="project" value="UniProtKB-SubCell"/>
</dbReference>
<comment type="subunit">
    <text evidence="9">Monomer.</text>
</comment>
<keyword evidence="9" id="KW-0963">Cytoplasm</keyword>
<feature type="binding site" evidence="9">
    <location>
        <position position="80"/>
    </location>
    <ligand>
        <name>[4Fe-4S] cluster</name>
        <dbReference type="ChEBI" id="CHEBI:49883"/>
        <label>2</label>
        <note>4Fe-4S-S-AdoMet</note>
    </ligand>
</feature>